<dbReference type="EMBL" id="CM047736">
    <property type="protein sequence ID" value="KAJ0054603.1"/>
    <property type="molecule type" value="Genomic_DNA"/>
</dbReference>
<sequence>MGTHAVSSPSPMKKPQPIPWTNQETLHLIEAYQDKWYSLERSPLKATHWEEVAITVALRCGYDHSNPSAKSGTQCRHKIEKLRKRYRSEKQRAPISSSWNFFPLMDCLLNGPLPISALPPVEIEEEEDDSFFIKSESIDGIDGRWNDEVFGVRLAEEIRGFAGRIERMEKRKIKVMREFERRRVEMENKRIQMIVDSQRKIVDIIENTFGDNKKPKIDHPLT</sequence>
<name>A0ACC0ZPP9_9ROSI</name>
<organism evidence="1 2">
    <name type="scientific">Pistacia integerrima</name>
    <dbReference type="NCBI Taxonomy" id="434235"/>
    <lineage>
        <taxon>Eukaryota</taxon>
        <taxon>Viridiplantae</taxon>
        <taxon>Streptophyta</taxon>
        <taxon>Embryophyta</taxon>
        <taxon>Tracheophyta</taxon>
        <taxon>Spermatophyta</taxon>
        <taxon>Magnoliopsida</taxon>
        <taxon>eudicotyledons</taxon>
        <taxon>Gunneridae</taxon>
        <taxon>Pentapetalae</taxon>
        <taxon>rosids</taxon>
        <taxon>malvids</taxon>
        <taxon>Sapindales</taxon>
        <taxon>Anacardiaceae</taxon>
        <taxon>Pistacia</taxon>
    </lineage>
</organism>
<keyword evidence="2" id="KW-1185">Reference proteome</keyword>
<evidence type="ECO:0000313" key="1">
    <source>
        <dbReference type="EMBL" id="KAJ0054603.1"/>
    </source>
</evidence>
<reference evidence="2" key="1">
    <citation type="journal article" date="2023" name="G3 (Bethesda)">
        <title>Genome assembly and association tests identify interacting loci associated with vigor, precocity, and sex in interspecific pistachio rootstocks.</title>
        <authorList>
            <person name="Palmer W."/>
            <person name="Jacygrad E."/>
            <person name="Sagayaradj S."/>
            <person name="Cavanaugh K."/>
            <person name="Han R."/>
            <person name="Bertier L."/>
            <person name="Beede B."/>
            <person name="Kafkas S."/>
            <person name="Golino D."/>
            <person name="Preece J."/>
            <person name="Michelmore R."/>
        </authorList>
    </citation>
    <scope>NUCLEOTIDE SEQUENCE [LARGE SCALE GENOMIC DNA]</scope>
</reference>
<gene>
    <name evidence="1" type="ORF">Pint_01550</name>
</gene>
<accession>A0ACC0ZPP9</accession>
<evidence type="ECO:0000313" key="2">
    <source>
        <dbReference type="Proteomes" id="UP001163603"/>
    </source>
</evidence>
<comment type="caution">
    <text evidence="1">The sequence shown here is derived from an EMBL/GenBank/DDBJ whole genome shotgun (WGS) entry which is preliminary data.</text>
</comment>
<proteinExistence type="predicted"/>
<dbReference type="Proteomes" id="UP001163603">
    <property type="component" value="Chromosome 1"/>
</dbReference>
<protein>
    <submittedName>
        <fullName evidence="1">Uncharacterized protein</fullName>
    </submittedName>
</protein>